<reference evidence="6 7" key="1">
    <citation type="submission" date="2017-07" db="EMBL/GenBank/DDBJ databases">
        <title>Sandarakinorhabdus cyanobacteriorum sp. nov., a novel bacterium isolated from cyanobacterial aggregates in a eutrophic lake.</title>
        <authorList>
            <person name="Cai H."/>
        </authorList>
    </citation>
    <scope>NUCLEOTIDE SEQUENCE [LARGE SCALE GENOMIC DNA]</scope>
    <source>
        <strain evidence="6 7">TH057</strain>
    </source>
</reference>
<protein>
    <recommendedName>
        <fullName evidence="5">HTH lysR-type domain-containing protein</fullName>
    </recommendedName>
</protein>
<keyword evidence="7" id="KW-1185">Reference proteome</keyword>
<gene>
    <name evidence="6" type="ORF">CHU93_11955</name>
</gene>
<evidence type="ECO:0000256" key="4">
    <source>
        <dbReference type="ARBA" id="ARBA00023163"/>
    </source>
</evidence>
<dbReference type="PROSITE" id="PS50931">
    <property type="entry name" value="HTH_LYSR"/>
    <property type="match status" value="1"/>
</dbReference>
<dbReference type="Gene3D" id="1.10.10.10">
    <property type="entry name" value="Winged helix-like DNA-binding domain superfamily/Winged helix DNA-binding domain"/>
    <property type="match status" value="1"/>
</dbReference>
<keyword evidence="3" id="KW-0238">DNA-binding</keyword>
<dbReference type="FunFam" id="1.10.10.10:FF:000001">
    <property type="entry name" value="LysR family transcriptional regulator"/>
    <property type="match status" value="1"/>
</dbReference>
<dbReference type="SUPFAM" id="SSF46785">
    <property type="entry name" value="Winged helix' DNA-binding domain"/>
    <property type="match status" value="1"/>
</dbReference>
<keyword evidence="4" id="KW-0804">Transcription</keyword>
<evidence type="ECO:0000313" key="7">
    <source>
        <dbReference type="Proteomes" id="UP000216991"/>
    </source>
</evidence>
<evidence type="ECO:0000259" key="5">
    <source>
        <dbReference type="PROSITE" id="PS50931"/>
    </source>
</evidence>
<name>A0A255YD63_9SPHN</name>
<dbReference type="InterPro" id="IPR036390">
    <property type="entry name" value="WH_DNA-bd_sf"/>
</dbReference>
<dbReference type="InterPro" id="IPR000847">
    <property type="entry name" value="LysR_HTH_N"/>
</dbReference>
<dbReference type="Pfam" id="PF03466">
    <property type="entry name" value="LysR_substrate"/>
    <property type="match status" value="1"/>
</dbReference>
<accession>A0A255YD63</accession>
<dbReference type="PANTHER" id="PTHR30537:SF5">
    <property type="entry name" value="HTH-TYPE TRANSCRIPTIONAL ACTIVATOR TTDR-RELATED"/>
    <property type="match status" value="1"/>
</dbReference>
<dbReference type="Gene3D" id="3.40.190.290">
    <property type="match status" value="1"/>
</dbReference>
<evidence type="ECO:0000313" key="6">
    <source>
        <dbReference type="EMBL" id="OYQ26505.1"/>
    </source>
</evidence>
<organism evidence="6 7">
    <name type="scientific">Sandarakinorhabdus cyanobacteriorum</name>
    <dbReference type="NCBI Taxonomy" id="1981098"/>
    <lineage>
        <taxon>Bacteria</taxon>
        <taxon>Pseudomonadati</taxon>
        <taxon>Pseudomonadota</taxon>
        <taxon>Alphaproteobacteria</taxon>
        <taxon>Sphingomonadales</taxon>
        <taxon>Sphingosinicellaceae</taxon>
        <taxon>Sandarakinorhabdus</taxon>
    </lineage>
</organism>
<dbReference type="GO" id="GO:0003677">
    <property type="term" value="F:DNA binding"/>
    <property type="evidence" value="ECO:0007669"/>
    <property type="project" value="UniProtKB-KW"/>
</dbReference>
<dbReference type="OrthoDB" id="9786526at2"/>
<comment type="similarity">
    <text evidence="1">Belongs to the LysR transcriptional regulatory family.</text>
</comment>
<dbReference type="InterPro" id="IPR036388">
    <property type="entry name" value="WH-like_DNA-bd_sf"/>
</dbReference>
<dbReference type="AlphaFoldDB" id="A0A255YD63"/>
<sequence>MELATLRLFIDVAHAGGFAPVARQRVVDPSLVSRAIAGLEAELGFRLFQRTTRRLALTEAGSRYLATVEPLVRDLAGAAEMARGSTVAGRLTISASVAYGTIRLVPLLPALRAAHPGLEVELILTDRLVDLVTEPVDIAIRMSPTIPPGLIGVPLHPSRYHVYAAPAWVARHGPVSAPVDLAGKPCLLFAGPLQRRQWRFSGPGGGAETVAVDGPIAISSPMAVKAACIAGLGATLLTDWLVADALAAGQLVSLLPDHEASSTAFGSNAWLLYASRTLLPPKIRAGLDFLRAQLGR</sequence>
<evidence type="ECO:0000256" key="3">
    <source>
        <dbReference type="ARBA" id="ARBA00023125"/>
    </source>
</evidence>
<dbReference type="Proteomes" id="UP000216991">
    <property type="component" value="Unassembled WGS sequence"/>
</dbReference>
<dbReference type="RefSeq" id="WP_094474346.1">
    <property type="nucleotide sequence ID" value="NZ_NOXT01000117.1"/>
</dbReference>
<dbReference type="CDD" id="cd08422">
    <property type="entry name" value="PBP2_CrgA_like"/>
    <property type="match status" value="1"/>
</dbReference>
<dbReference type="InterPro" id="IPR005119">
    <property type="entry name" value="LysR_subst-bd"/>
</dbReference>
<evidence type="ECO:0000256" key="1">
    <source>
        <dbReference type="ARBA" id="ARBA00009437"/>
    </source>
</evidence>
<comment type="caution">
    <text evidence="6">The sequence shown here is derived from an EMBL/GenBank/DDBJ whole genome shotgun (WGS) entry which is preliminary data.</text>
</comment>
<proteinExistence type="inferred from homology"/>
<keyword evidence="2" id="KW-0805">Transcription regulation</keyword>
<dbReference type="PANTHER" id="PTHR30537">
    <property type="entry name" value="HTH-TYPE TRANSCRIPTIONAL REGULATOR"/>
    <property type="match status" value="1"/>
</dbReference>
<dbReference type="EMBL" id="NOXT01000117">
    <property type="protein sequence ID" value="OYQ26505.1"/>
    <property type="molecule type" value="Genomic_DNA"/>
</dbReference>
<dbReference type="GO" id="GO:0003700">
    <property type="term" value="F:DNA-binding transcription factor activity"/>
    <property type="evidence" value="ECO:0007669"/>
    <property type="project" value="InterPro"/>
</dbReference>
<dbReference type="Pfam" id="PF00126">
    <property type="entry name" value="HTH_1"/>
    <property type="match status" value="1"/>
</dbReference>
<dbReference type="InterPro" id="IPR058163">
    <property type="entry name" value="LysR-type_TF_proteobact-type"/>
</dbReference>
<feature type="domain" description="HTH lysR-type" evidence="5">
    <location>
        <begin position="1"/>
        <end position="58"/>
    </location>
</feature>
<evidence type="ECO:0000256" key="2">
    <source>
        <dbReference type="ARBA" id="ARBA00023015"/>
    </source>
</evidence>
<dbReference type="SUPFAM" id="SSF53850">
    <property type="entry name" value="Periplasmic binding protein-like II"/>
    <property type="match status" value="1"/>
</dbReference>